<dbReference type="RefSeq" id="XP_025832432.1">
    <property type="nucleotide sequence ID" value="XM_025976647.1"/>
</dbReference>
<accession>A0A7F5R8Y7</accession>
<feature type="chain" id="PRO_5028874423" evidence="2">
    <location>
        <begin position="19"/>
        <end position="194"/>
    </location>
</feature>
<proteinExistence type="predicted"/>
<dbReference type="InParanoid" id="A0A7F5R8Y7"/>
<reference evidence="4" key="1">
    <citation type="submission" date="2025-08" db="UniProtKB">
        <authorList>
            <consortium name="RefSeq"/>
        </authorList>
    </citation>
    <scope>IDENTIFICATION</scope>
    <source>
        <tissue evidence="4">Entire body</tissue>
    </source>
</reference>
<keyword evidence="3" id="KW-1185">Reference proteome</keyword>
<dbReference type="GeneID" id="112905046"/>
<dbReference type="OrthoDB" id="8197303at2759"/>
<feature type="transmembrane region" description="Helical" evidence="1">
    <location>
        <begin position="137"/>
        <end position="159"/>
    </location>
</feature>
<dbReference type="Proteomes" id="UP000192223">
    <property type="component" value="Unplaced"/>
</dbReference>
<gene>
    <name evidence="4" type="primary">LOC112905046</name>
</gene>
<evidence type="ECO:0000256" key="1">
    <source>
        <dbReference type="SAM" id="Phobius"/>
    </source>
</evidence>
<organism evidence="3 4">
    <name type="scientific">Agrilus planipennis</name>
    <name type="common">Emerald ash borer</name>
    <name type="synonym">Agrilus marcopoli</name>
    <dbReference type="NCBI Taxonomy" id="224129"/>
    <lineage>
        <taxon>Eukaryota</taxon>
        <taxon>Metazoa</taxon>
        <taxon>Ecdysozoa</taxon>
        <taxon>Arthropoda</taxon>
        <taxon>Hexapoda</taxon>
        <taxon>Insecta</taxon>
        <taxon>Pterygota</taxon>
        <taxon>Neoptera</taxon>
        <taxon>Endopterygota</taxon>
        <taxon>Coleoptera</taxon>
        <taxon>Polyphaga</taxon>
        <taxon>Elateriformia</taxon>
        <taxon>Buprestoidea</taxon>
        <taxon>Buprestidae</taxon>
        <taxon>Agrilinae</taxon>
        <taxon>Agrilus</taxon>
    </lineage>
</organism>
<keyword evidence="1" id="KW-1133">Transmembrane helix</keyword>
<keyword evidence="2" id="KW-0732">Signal</keyword>
<protein>
    <submittedName>
        <fullName evidence="4">Uncharacterized protein LOC112905046 isoform X1</fullName>
    </submittedName>
</protein>
<evidence type="ECO:0000313" key="4">
    <source>
        <dbReference type="RefSeq" id="XP_025832432.1"/>
    </source>
</evidence>
<dbReference type="KEGG" id="apln:112905046"/>
<name>A0A7F5R8Y7_AGRPL</name>
<keyword evidence="1" id="KW-0472">Membrane</keyword>
<dbReference type="AlphaFoldDB" id="A0A7F5R8Y7"/>
<keyword evidence="1" id="KW-0812">Transmembrane</keyword>
<evidence type="ECO:0000256" key="2">
    <source>
        <dbReference type="SAM" id="SignalP"/>
    </source>
</evidence>
<evidence type="ECO:0000313" key="3">
    <source>
        <dbReference type="Proteomes" id="UP000192223"/>
    </source>
</evidence>
<feature type="signal peptide" evidence="2">
    <location>
        <begin position="1"/>
        <end position="18"/>
    </location>
</feature>
<sequence>MHTKDFVILFIFFKCCNSISVSEPLSSKEENNLPTSDIIFPSNVTGTEYNLETEELDSSKAENKTTLSESFDMRHFNISTFKKEKVVYSFVPLEDPKDPKSNVELIEDGQNTEDEFMASSLNMIRPEKQTATKHGRLAAVLTMSFLFISIAGYLGLLYWRRQLHFEIEKFPASDSVKPKCKPHRYSKLEEELLV</sequence>